<name>A0A166A3S6_9AGAM</name>
<evidence type="ECO:0000313" key="2">
    <source>
        <dbReference type="EMBL" id="KZP11224.1"/>
    </source>
</evidence>
<keyword evidence="3" id="KW-1185">Reference proteome</keyword>
<feature type="compositionally biased region" description="Acidic residues" evidence="1">
    <location>
        <begin position="91"/>
        <end position="102"/>
    </location>
</feature>
<accession>A0A166A3S6</accession>
<dbReference type="AlphaFoldDB" id="A0A166A3S6"/>
<feature type="region of interest" description="Disordered" evidence="1">
    <location>
        <begin position="77"/>
        <end position="108"/>
    </location>
</feature>
<gene>
    <name evidence="2" type="ORF">FIBSPDRAFT_962438</name>
</gene>
<protein>
    <submittedName>
        <fullName evidence="2">Uncharacterized protein</fullName>
    </submittedName>
</protein>
<proteinExistence type="predicted"/>
<dbReference type="OrthoDB" id="191139at2759"/>
<dbReference type="Proteomes" id="UP000076532">
    <property type="component" value="Unassembled WGS sequence"/>
</dbReference>
<dbReference type="STRING" id="436010.A0A166A3S6"/>
<reference evidence="2 3" key="1">
    <citation type="journal article" date="2016" name="Mol. Biol. Evol.">
        <title>Comparative Genomics of Early-Diverging Mushroom-Forming Fungi Provides Insights into the Origins of Lignocellulose Decay Capabilities.</title>
        <authorList>
            <person name="Nagy L.G."/>
            <person name="Riley R."/>
            <person name="Tritt A."/>
            <person name="Adam C."/>
            <person name="Daum C."/>
            <person name="Floudas D."/>
            <person name="Sun H."/>
            <person name="Yadav J.S."/>
            <person name="Pangilinan J."/>
            <person name="Larsson K.H."/>
            <person name="Matsuura K."/>
            <person name="Barry K."/>
            <person name="Labutti K."/>
            <person name="Kuo R."/>
            <person name="Ohm R.A."/>
            <person name="Bhattacharya S.S."/>
            <person name="Shirouzu T."/>
            <person name="Yoshinaga Y."/>
            <person name="Martin F.M."/>
            <person name="Grigoriev I.V."/>
            <person name="Hibbett D.S."/>
        </authorList>
    </citation>
    <scope>NUCLEOTIDE SEQUENCE [LARGE SCALE GENOMIC DNA]</scope>
    <source>
        <strain evidence="2 3">CBS 109695</strain>
    </source>
</reference>
<dbReference type="EMBL" id="KV417666">
    <property type="protein sequence ID" value="KZP11224.1"/>
    <property type="molecule type" value="Genomic_DNA"/>
</dbReference>
<evidence type="ECO:0000256" key="1">
    <source>
        <dbReference type="SAM" id="MobiDB-lite"/>
    </source>
</evidence>
<sequence>MFVWALLINDIAHSLDWAGQRVLWLENWMILAASRASSNALLLLLLLESPKMTGRYAARARTIMLLNSMMSTAPFVRAADNPGPRSSAEGDVSDASDNEDSDAEGRTIGGQADIMSGAAPHAIPSKVTRVRVFGIERAKKRTPGKTLGNGLGKTWEAERASMNPALVGGLAVLYLRLCSADVRPEGQADRVGSAARFMYILVSSSPPFRLLLSVAQQVHVDEGPVAGFLVVTELCAPLMVFVCSMGMAVV</sequence>
<evidence type="ECO:0000313" key="3">
    <source>
        <dbReference type="Proteomes" id="UP000076532"/>
    </source>
</evidence>
<organism evidence="2 3">
    <name type="scientific">Athelia psychrophila</name>
    <dbReference type="NCBI Taxonomy" id="1759441"/>
    <lineage>
        <taxon>Eukaryota</taxon>
        <taxon>Fungi</taxon>
        <taxon>Dikarya</taxon>
        <taxon>Basidiomycota</taxon>
        <taxon>Agaricomycotina</taxon>
        <taxon>Agaricomycetes</taxon>
        <taxon>Agaricomycetidae</taxon>
        <taxon>Atheliales</taxon>
        <taxon>Atheliaceae</taxon>
        <taxon>Athelia</taxon>
    </lineage>
</organism>